<dbReference type="PROSITE" id="PS51718">
    <property type="entry name" value="G_DYNAMIN_2"/>
    <property type="match status" value="1"/>
</dbReference>
<dbReference type="Pfam" id="PF01031">
    <property type="entry name" value="Dynamin_M"/>
    <property type="match status" value="1"/>
</dbReference>
<keyword evidence="7" id="KW-1185">Reference proteome</keyword>
<sequence length="821" mass="93216">MARTQRVGQPKSEVSPTIGTSSSGYIVSVPGLSQPNVSATLDALTFDMKGLIRKIQDLRNLGIEDSNIALPKICVVGDQSTGKSSLIEAISEIKVPRSEGTCTRCPLEINLAQSDVEQPWSCIVSLSRPYHWEPKDVRRQSYKKTEVIGRWVCWGSGSPDNEHFCVLTDRSEIAEAIKWAQLAILNPDKDSQTFVPGKNAVAMHDRSHGLVKNTEEFSPNIVRLNISGPNLPTLSFYDLPGVIRQAKNAQENYLVRLIEDLVKKHAADQDCIVLLTRSMTGDAEVSSAGGIIQKIKGTEARTIGVLTKPDRLAFFDRGSGSIPENVAIREFSSFHQWIEILEGKSFALGHGYYVVKNSPDPDVSHAQARQEEELFFSNKIWSIAPMNDFWSRLGVKNLQDALSNVLMDQIQKSLPSIIKKVNEKAKCIDDKLKDLPETPREDAQRMVTEMLTILYQKLGCLLSDSDAPFSEQEFAHLTRDFKTALSVSMPAMTIQPKPDDFEIVKREPEVQVPITPSKRRALEQDESPPPRSTANPGSKSLPEYTFSEFEVWNHAAVRFSLSRLRDLRGKFQRAGAPNQTDPRAVDALNKMSVRHWDKPLATFVCEVHKMAKRVLLQTLEAVMGPYRQTELFRELSRIIDVFLTRLKKEYSADCMDRYNAEIGKPFTLAEDLHKRNMEESLRVLIDRRNDLRLRQHYKQNGDNIPSDEKKLKKEKLELGPDEYSPEIEMMAVTYYSIASLRFADVVCQNAFMKVFLKCQEELVNILRCEIDANSRDRCVLLLSEDPEREKLRLQLEKDQRKFAQPSNRFESTSDRRKLLRM</sequence>
<dbReference type="RefSeq" id="XP_056485589.1">
    <property type="nucleotide sequence ID" value="XM_056634969.1"/>
</dbReference>
<dbReference type="SUPFAM" id="SSF52540">
    <property type="entry name" value="P-loop containing nucleoside triphosphate hydrolases"/>
    <property type="match status" value="1"/>
</dbReference>
<evidence type="ECO:0008006" key="8">
    <source>
        <dbReference type="Google" id="ProtNLM"/>
    </source>
</evidence>
<accession>A0A9W9VR37</accession>
<keyword evidence="2" id="KW-0342">GTP-binding</keyword>
<proteinExistence type="predicted"/>
<dbReference type="Pfam" id="PF00350">
    <property type="entry name" value="Dynamin_N"/>
    <property type="match status" value="1"/>
</dbReference>
<evidence type="ECO:0000256" key="2">
    <source>
        <dbReference type="ARBA" id="ARBA00023134"/>
    </source>
</evidence>
<dbReference type="Gene3D" id="3.40.50.300">
    <property type="entry name" value="P-loop containing nucleotide triphosphate hydrolases"/>
    <property type="match status" value="1"/>
</dbReference>
<feature type="domain" description="GED" evidence="4">
    <location>
        <begin position="724"/>
        <end position="817"/>
    </location>
</feature>
<dbReference type="InterPro" id="IPR020850">
    <property type="entry name" value="GED_dom"/>
</dbReference>
<dbReference type="PANTHER" id="PTHR11566:SF131">
    <property type="entry name" value="GTPASE, PUTATIVE (AFU_ORTHOLOGUE AFUA_6G07630)-RELATED"/>
    <property type="match status" value="1"/>
</dbReference>
<dbReference type="InterPro" id="IPR030381">
    <property type="entry name" value="G_DYNAMIN_dom"/>
</dbReference>
<keyword evidence="1" id="KW-0547">Nucleotide-binding</keyword>
<dbReference type="InterPro" id="IPR022812">
    <property type="entry name" value="Dynamin"/>
</dbReference>
<evidence type="ECO:0000313" key="6">
    <source>
        <dbReference type="EMBL" id="KAJ5387791.1"/>
    </source>
</evidence>
<evidence type="ECO:0000259" key="4">
    <source>
        <dbReference type="PROSITE" id="PS51388"/>
    </source>
</evidence>
<feature type="region of interest" description="Disordered" evidence="3">
    <location>
        <begin position="505"/>
        <end position="539"/>
    </location>
</feature>
<dbReference type="OrthoDB" id="5061070at2759"/>
<feature type="domain" description="Dynamin-type G" evidence="5">
    <location>
        <begin position="67"/>
        <end position="415"/>
    </location>
</feature>
<dbReference type="InterPro" id="IPR045063">
    <property type="entry name" value="Dynamin_N"/>
</dbReference>
<dbReference type="GO" id="GO:0005737">
    <property type="term" value="C:cytoplasm"/>
    <property type="evidence" value="ECO:0007669"/>
    <property type="project" value="TreeGrafter"/>
</dbReference>
<comment type="caution">
    <text evidence="6">The sequence shown here is derived from an EMBL/GenBank/DDBJ whole genome shotgun (WGS) entry which is preliminary data.</text>
</comment>
<gene>
    <name evidence="6" type="ORF">N7509_010332</name>
</gene>
<dbReference type="GO" id="GO:0008017">
    <property type="term" value="F:microtubule binding"/>
    <property type="evidence" value="ECO:0007669"/>
    <property type="project" value="TreeGrafter"/>
</dbReference>
<dbReference type="PROSITE" id="PS51388">
    <property type="entry name" value="GED"/>
    <property type="match status" value="1"/>
</dbReference>
<dbReference type="CDD" id="cd08771">
    <property type="entry name" value="DLP_1"/>
    <property type="match status" value="1"/>
</dbReference>
<dbReference type="InterPro" id="IPR000375">
    <property type="entry name" value="Dynamin_stalk"/>
</dbReference>
<dbReference type="GO" id="GO:0003924">
    <property type="term" value="F:GTPase activity"/>
    <property type="evidence" value="ECO:0007669"/>
    <property type="project" value="InterPro"/>
</dbReference>
<dbReference type="InterPro" id="IPR027417">
    <property type="entry name" value="P-loop_NTPase"/>
</dbReference>
<evidence type="ECO:0000313" key="7">
    <source>
        <dbReference type="Proteomes" id="UP001147747"/>
    </source>
</evidence>
<dbReference type="PANTHER" id="PTHR11566">
    <property type="entry name" value="DYNAMIN"/>
    <property type="match status" value="1"/>
</dbReference>
<evidence type="ECO:0000259" key="5">
    <source>
        <dbReference type="PROSITE" id="PS51718"/>
    </source>
</evidence>
<evidence type="ECO:0000256" key="1">
    <source>
        <dbReference type="ARBA" id="ARBA00022741"/>
    </source>
</evidence>
<reference evidence="6" key="2">
    <citation type="journal article" date="2023" name="IMA Fungus">
        <title>Comparative genomic study of the Penicillium genus elucidates a diverse pangenome and 15 lateral gene transfer events.</title>
        <authorList>
            <person name="Petersen C."/>
            <person name="Sorensen T."/>
            <person name="Nielsen M.R."/>
            <person name="Sondergaard T.E."/>
            <person name="Sorensen J.L."/>
            <person name="Fitzpatrick D.A."/>
            <person name="Frisvad J.C."/>
            <person name="Nielsen K.L."/>
        </authorList>
    </citation>
    <scope>NUCLEOTIDE SEQUENCE</scope>
    <source>
        <strain evidence="6">IBT 29677</strain>
    </source>
</reference>
<dbReference type="EMBL" id="JAPZBU010000009">
    <property type="protein sequence ID" value="KAJ5387791.1"/>
    <property type="molecule type" value="Genomic_DNA"/>
</dbReference>
<dbReference type="SMART" id="SM00053">
    <property type="entry name" value="DYNc"/>
    <property type="match status" value="1"/>
</dbReference>
<evidence type="ECO:0000256" key="3">
    <source>
        <dbReference type="SAM" id="MobiDB-lite"/>
    </source>
</evidence>
<dbReference type="PRINTS" id="PR00195">
    <property type="entry name" value="DYNAMIN"/>
</dbReference>
<dbReference type="GeneID" id="81373949"/>
<dbReference type="GO" id="GO:0005874">
    <property type="term" value="C:microtubule"/>
    <property type="evidence" value="ECO:0007669"/>
    <property type="project" value="TreeGrafter"/>
</dbReference>
<dbReference type="InterPro" id="IPR001401">
    <property type="entry name" value="Dynamin_GTPase"/>
</dbReference>
<name>A0A9W9VR37_9EURO</name>
<organism evidence="6 7">
    <name type="scientific">Penicillium cosmopolitanum</name>
    <dbReference type="NCBI Taxonomy" id="1131564"/>
    <lineage>
        <taxon>Eukaryota</taxon>
        <taxon>Fungi</taxon>
        <taxon>Dikarya</taxon>
        <taxon>Ascomycota</taxon>
        <taxon>Pezizomycotina</taxon>
        <taxon>Eurotiomycetes</taxon>
        <taxon>Eurotiomycetidae</taxon>
        <taxon>Eurotiales</taxon>
        <taxon>Aspergillaceae</taxon>
        <taxon>Penicillium</taxon>
    </lineage>
</organism>
<protein>
    <recommendedName>
        <fullName evidence="8">GED domain-containing protein</fullName>
    </recommendedName>
</protein>
<dbReference type="AlphaFoldDB" id="A0A9W9VR37"/>
<dbReference type="GO" id="GO:0005525">
    <property type="term" value="F:GTP binding"/>
    <property type="evidence" value="ECO:0007669"/>
    <property type="project" value="InterPro"/>
</dbReference>
<dbReference type="GO" id="GO:0031623">
    <property type="term" value="P:receptor internalization"/>
    <property type="evidence" value="ECO:0007669"/>
    <property type="project" value="TreeGrafter"/>
</dbReference>
<dbReference type="GO" id="GO:0005886">
    <property type="term" value="C:plasma membrane"/>
    <property type="evidence" value="ECO:0007669"/>
    <property type="project" value="TreeGrafter"/>
</dbReference>
<dbReference type="Proteomes" id="UP001147747">
    <property type="component" value="Unassembled WGS sequence"/>
</dbReference>
<reference evidence="6" key="1">
    <citation type="submission" date="2022-12" db="EMBL/GenBank/DDBJ databases">
        <authorList>
            <person name="Petersen C."/>
        </authorList>
    </citation>
    <scope>NUCLEOTIDE SEQUENCE</scope>
    <source>
        <strain evidence="6">IBT 29677</strain>
    </source>
</reference>
<dbReference type="Gene3D" id="1.20.120.1240">
    <property type="entry name" value="Dynamin, middle domain"/>
    <property type="match status" value="1"/>
</dbReference>